<keyword evidence="6 8" id="KW-0472">Membrane</keyword>
<dbReference type="Pfam" id="PF07714">
    <property type="entry name" value="PK_Tyr_Ser-Thr"/>
    <property type="match status" value="1"/>
</dbReference>
<evidence type="ECO:0000256" key="6">
    <source>
        <dbReference type="ARBA" id="ARBA00023136"/>
    </source>
</evidence>
<dbReference type="InterPro" id="IPR000719">
    <property type="entry name" value="Prot_kinase_dom"/>
</dbReference>
<protein>
    <recommendedName>
        <fullName evidence="9">Protein kinase domain-containing protein</fullName>
    </recommendedName>
</protein>
<dbReference type="EMBL" id="JAJAGQ010000013">
    <property type="protein sequence ID" value="KAJ8545085.1"/>
    <property type="molecule type" value="Genomic_DNA"/>
</dbReference>
<dbReference type="InterPro" id="IPR044812">
    <property type="entry name" value="CERK1/LYK3-like"/>
</dbReference>
<keyword evidence="3 8" id="KW-0812">Transmembrane</keyword>
<dbReference type="Pfam" id="PF23577">
    <property type="entry name" value="LysM_RLK"/>
    <property type="match status" value="1"/>
</dbReference>
<dbReference type="PANTHER" id="PTHR46204:SF15">
    <property type="entry name" value="LYSM DOMAIN RECEPTOR-LIKE KINASE 3"/>
    <property type="match status" value="1"/>
</dbReference>
<evidence type="ECO:0000256" key="8">
    <source>
        <dbReference type="SAM" id="Phobius"/>
    </source>
</evidence>
<dbReference type="InterPro" id="IPR001245">
    <property type="entry name" value="Ser-Thr/Tyr_kinase_cat_dom"/>
</dbReference>
<dbReference type="GO" id="GO:0045087">
    <property type="term" value="P:innate immune response"/>
    <property type="evidence" value="ECO:0007669"/>
    <property type="project" value="InterPro"/>
</dbReference>
<keyword evidence="11" id="KW-1185">Reference proteome</keyword>
<dbReference type="SUPFAM" id="SSF56112">
    <property type="entry name" value="Protein kinase-like (PK-like)"/>
    <property type="match status" value="1"/>
</dbReference>
<keyword evidence="7" id="KW-1015">Disulfide bond</keyword>
<evidence type="ECO:0000256" key="3">
    <source>
        <dbReference type="ARBA" id="ARBA00022692"/>
    </source>
</evidence>
<evidence type="ECO:0000313" key="10">
    <source>
        <dbReference type="EMBL" id="KAJ8545085.1"/>
    </source>
</evidence>
<evidence type="ECO:0000256" key="1">
    <source>
        <dbReference type="ARBA" id="ARBA00004162"/>
    </source>
</evidence>
<evidence type="ECO:0000256" key="2">
    <source>
        <dbReference type="ARBA" id="ARBA00022475"/>
    </source>
</evidence>
<dbReference type="Proteomes" id="UP001152561">
    <property type="component" value="Unassembled WGS sequence"/>
</dbReference>
<dbReference type="Gene3D" id="3.30.200.20">
    <property type="entry name" value="Phosphorylase Kinase, domain 1"/>
    <property type="match status" value="1"/>
</dbReference>
<comment type="caution">
    <text evidence="10">The sequence shown here is derived from an EMBL/GenBank/DDBJ whole genome shotgun (WGS) entry which is preliminary data.</text>
</comment>
<proteinExistence type="predicted"/>
<keyword evidence="2" id="KW-1003">Cell membrane</keyword>
<gene>
    <name evidence="10" type="ORF">K7X08_017668</name>
</gene>
<sequence length="416" mass="46155">MTGLCHDQCDDGQVSDDYGLFATYPLRRGENLSTVAVASGVPAKLLEKFNPGLDFGSGSGILSWFRLNQGTNSASGTDAQGNFPPLKTRYCANSKHNILLISAHYLSNRHSRGAIAGVTVAAIFGATFFAVCLYFVFYRSKHIEEESFLQGSSDEHFNEYFRPPTLEKITESGPLFGVISPRPTGITVDKSVEFSYEELAKATNNFSMENKIGQGGFGAVFYRMLKGERAAIKKMDMQASKEFFAELKVLMHVHHLNLARIRCRGLPGFKLLLMQLKDSNTSMSILFLYISTNQDVFLFKWALRTGMLSMVMFPDVYAFGVVLYELISAKEAIVKTNEVITESKGLVALFEDVLHQSDSVCKVAQLAKACTHENPQLRPSMRSIVVALMTLSSSTEDWDIGSFYENQGLVHIMSGR</sequence>
<dbReference type="InterPro" id="IPR011009">
    <property type="entry name" value="Kinase-like_dom_sf"/>
</dbReference>
<evidence type="ECO:0000259" key="9">
    <source>
        <dbReference type="PROSITE" id="PS50011"/>
    </source>
</evidence>
<dbReference type="AlphaFoldDB" id="A0A9Q1R8E9"/>
<dbReference type="PROSITE" id="PS50011">
    <property type="entry name" value="PROTEIN_KINASE_DOM"/>
    <property type="match status" value="1"/>
</dbReference>
<dbReference type="Gene3D" id="1.10.510.10">
    <property type="entry name" value="Transferase(Phosphotransferase) domain 1"/>
    <property type="match status" value="1"/>
</dbReference>
<organism evidence="10 11">
    <name type="scientific">Anisodus acutangulus</name>
    <dbReference type="NCBI Taxonomy" id="402998"/>
    <lineage>
        <taxon>Eukaryota</taxon>
        <taxon>Viridiplantae</taxon>
        <taxon>Streptophyta</taxon>
        <taxon>Embryophyta</taxon>
        <taxon>Tracheophyta</taxon>
        <taxon>Spermatophyta</taxon>
        <taxon>Magnoliopsida</taxon>
        <taxon>eudicotyledons</taxon>
        <taxon>Gunneridae</taxon>
        <taxon>Pentapetalae</taxon>
        <taxon>asterids</taxon>
        <taxon>lamiids</taxon>
        <taxon>Solanales</taxon>
        <taxon>Solanaceae</taxon>
        <taxon>Solanoideae</taxon>
        <taxon>Hyoscyameae</taxon>
        <taxon>Anisodus</taxon>
    </lineage>
</organism>
<dbReference type="PANTHER" id="PTHR46204">
    <property type="entry name" value="CHITIN ELICITOR RECEPTOR KINASE 1-RELATED"/>
    <property type="match status" value="1"/>
</dbReference>
<dbReference type="GO" id="GO:0019199">
    <property type="term" value="F:transmembrane receptor protein kinase activity"/>
    <property type="evidence" value="ECO:0007669"/>
    <property type="project" value="InterPro"/>
</dbReference>
<dbReference type="InterPro" id="IPR057097">
    <property type="entry name" value="LysM_RLK3/10"/>
</dbReference>
<dbReference type="OrthoDB" id="4062651at2759"/>
<keyword evidence="4" id="KW-0732">Signal</keyword>
<feature type="domain" description="Protein kinase" evidence="9">
    <location>
        <begin position="206"/>
        <end position="416"/>
    </location>
</feature>
<accession>A0A9Q1R8E9</accession>
<reference evidence="11" key="1">
    <citation type="journal article" date="2023" name="Proc. Natl. Acad. Sci. U.S.A.">
        <title>Genomic and structural basis for evolution of tropane alkaloid biosynthesis.</title>
        <authorList>
            <person name="Wanga Y.-J."/>
            <person name="Taina T."/>
            <person name="Yua J.-Y."/>
            <person name="Lia J."/>
            <person name="Xua B."/>
            <person name="Chenc J."/>
            <person name="D'Auriad J.C."/>
            <person name="Huanga J.-P."/>
            <person name="Huanga S.-X."/>
        </authorList>
    </citation>
    <scope>NUCLEOTIDE SEQUENCE [LARGE SCALE GENOMIC DNA]</scope>
    <source>
        <strain evidence="11">cv. KIB-2019</strain>
    </source>
</reference>
<evidence type="ECO:0000256" key="4">
    <source>
        <dbReference type="ARBA" id="ARBA00022729"/>
    </source>
</evidence>
<evidence type="ECO:0000256" key="7">
    <source>
        <dbReference type="ARBA" id="ARBA00023157"/>
    </source>
</evidence>
<evidence type="ECO:0000256" key="5">
    <source>
        <dbReference type="ARBA" id="ARBA00022989"/>
    </source>
</evidence>
<dbReference type="GO" id="GO:0005886">
    <property type="term" value="C:plasma membrane"/>
    <property type="evidence" value="ECO:0007669"/>
    <property type="project" value="UniProtKB-SubCell"/>
</dbReference>
<dbReference type="GO" id="GO:0005524">
    <property type="term" value="F:ATP binding"/>
    <property type="evidence" value="ECO:0007669"/>
    <property type="project" value="InterPro"/>
</dbReference>
<name>A0A9Q1R8E9_9SOLA</name>
<keyword evidence="5 8" id="KW-1133">Transmembrane helix</keyword>
<comment type="subcellular location">
    <subcellularLocation>
        <location evidence="1">Cell membrane</location>
        <topology evidence="1">Single-pass membrane protein</topology>
    </subcellularLocation>
</comment>
<evidence type="ECO:0000313" key="11">
    <source>
        <dbReference type="Proteomes" id="UP001152561"/>
    </source>
</evidence>
<feature type="transmembrane region" description="Helical" evidence="8">
    <location>
        <begin position="114"/>
        <end position="137"/>
    </location>
</feature>